<evidence type="ECO:0000256" key="3">
    <source>
        <dbReference type="ARBA" id="ARBA00022692"/>
    </source>
</evidence>
<keyword evidence="2" id="KW-1003">Cell membrane</keyword>
<evidence type="ECO:0000256" key="2">
    <source>
        <dbReference type="ARBA" id="ARBA00022475"/>
    </source>
</evidence>
<feature type="transmembrane region" description="Helical" evidence="6">
    <location>
        <begin position="73"/>
        <end position="93"/>
    </location>
</feature>
<evidence type="ECO:0000256" key="4">
    <source>
        <dbReference type="ARBA" id="ARBA00022989"/>
    </source>
</evidence>
<dbReference type="GO" id="GO:0006865">
    <property type="term" value="P:amino acid transport"/>
    <property type="evidence" value="ECO:0007669"/>
    <property type="project" value="InterPro"/>
</dbReference>
<reference evidence="7" key="1">
    <citation type="submission" date="2020-02" db="EMBL/GenBank/DDBJ databases">
        <authorList>
            <person name="Meier V. D."/>
        </authorList>
    </citation>
    <scope>NUCLEOTIDE SEQUENCE</scope>
    <source>
        <strain evidence="7">AVDCRST_MAG49</strain>
    </source>
</reference>
<keyword evidence="4 6" id="KW-1133">Transmembrane helix</keyword>
<dbReference type="PANTHER" id="PTHR38825">
    <property type="entry name" value="LYSINE EXPORTER PROTEIN (LYSE/YGGA)"/>
    <property type="match status" value="1"/>
</dbReference>
<feature type="transmembrane region" description="Helical" evidence="6">
    <location>
        <begin position="36"/>
        <end position="61"/>
    </location>
</feature>
<dbReference type="GO" id="GO:0005886">
    <property type="term" value="C:plasma membrane"/>
    <property type="evidence" value="ECO:0007669"/>
    <property type="project" value="UniProtKB-SubCell"/>
</dbReference>
<evidence type="ECO:0000313" key="7">
    <source>
        <dbReference type="EMBL" id="CAA9567683.1"/>
    </source>
</evidence>
<name>A0A6J4V929_9BACT</name>
<dbReference type="Pfam" id="PF01810">
    <property type="entry name" value="LysE"/>
    <property type="match status" value="1"/>
</dbReference>
<dbReference type="InterPro" id="IPR001123">
    <property type="entry name" value="LeuE-type"/>
</dbReference>
<organism evidence="7">
    <name type="scientific">uncultured Thermomicrobiales bacterium</name>
    <dbReference type="NCBI Taxonomy" id="1645740"/>
    <lineage>
        <taxon>Bacteria</taxon>
        <taxon>Pseudomonadati</taxon>
        <taxon>Thermomicrobiota</taxon>
        <taxon>Thermomicrobia</taxon>
        <taxon>Thermomicrobiales</taxon>
        <taxon>environmental samples</taxon>
    </lineage>
</organism>
<comment type="subcellular location">
    <subcellularLocation>
        <location evidence="1">Cell membrane</location>
        <topology evidence="1">Multi-pass membrane protein</topology>
    </subcellularLocation>
</comment>
<evidence type="ECO:0000256" key="6">
    <source>
        <dbReference type="SAM" id="Phobius"/>
    </source>
</evidence>
<evidence type="ECO:0000256" key="1">
    <source>
        <dbReference type="ARBA" id="ARBA00004651"/>
    </source>
</evidence>
<feature type="transmembrane region" description="Helical" evidence="6">
    <location>
        <begin position="113"/>
        <end position="134"/>
    </location>
</feature>
<feature type="transmembrane region" description="Helical" evidence="6">
    <location>
        <begin position="6"/>
        <end position="24"/>
    </location>
</feature>
<evidence type="ECO:0000256" key="5">
    <source>
        <dbReference type="ARBA" id="ARBA00023136"/>
    </source>
</evidence>
<sequence>MLDVVVQGMTVGVALAAPIGPINVEIVRRGLRGGFLSGWLVGLGAVSADTIYCALVVGGLAPLADSAALRAPLYLAGAVVLGYLGIVGLRGALAGGPVTAAPPPARRSYATGFLMAAASPMGIVYWLSIGAALVASAVERSGRDAAPVLVVGVFAGIVCWVTVLAGLAQGGRRWVSERLLRTLTALGAGVLLLFAAWFLLDGLRAAAAL</sequence>
<dbReference type="AlphaFoldDB" id="A0A6J4V929"/>
<feature type="transmembrane region" description="Helical" evidence="6">
    <location>
        <begin position="179"/>
        <end position="200"/>
    </location>
</feature>
<keyword evidence="5 6" id="KW-0472">Membrane</keyword>
<accession>A0A6J4V929</accession>
<proteinExistence type="predicted"/>
<feature type="transmembrane region" description="Helical" evidence="6">
    <location>
        <begin position="146"/>
        <end position="167"/>
    </location>
</feature>
<protein>
    <submittedName>
        <fullName evidence="7">Uncharacterized protein</fullName>
    </submittedName>
</protein>
<gene>
    <name evidence="7" type="ORF">AVDCRST_MAG49-3167</name>
</gene>
<dbReference type="PANTHER" id="PTHR38825:SF2">
    <property type="entry name" value="LYSINE TRANSPORTER LYSE"/>
    <property type="match status" value="1"/>
</dbReference>
<keyword evidence="3 6" id="KW-0812">Transmembrane</keyword>
<dbReference type="EMBL" id="CADCWG010000216">
    <property type="protein sequence ID" value="CAA9567683.1"/>
    <property type="molecule type" value="Genomic_DNA"/>
</dbReference>